<dbReference type="Proteomes" id="UP000704176">
    <property type="component" value="Unassembled WGS sequence"/>
</dbReference>
<comment type="caution">
    <text evidence="1">The sequence shown here is derived from an EMBL/GenBank/DDBJ whole genome shotgun (WGS) entry which is preliminary data.</text>
</comment>
<name>A0ABS7VRM0_9HYPH</name>
<sequence>MTISMPKPIYVMVKFWFVANGNCFCDQARHQGLIEQALIDEINSTLASTVIVDCDPPSRRQRFEETIKV</sequence>
<keyword evidence="2" id="KW-1185">Reference proteome</keyword>
<protein>
    <submittedName>
        <fullName evidence="1">Uncharacterized protein</fullName>
    </submittedName>
</protein>
<reference evidence="1 2" key="1">
    <citation type="submission" date="2021-09" db="EMBL/GenBank/DDBJ databases">
        <title>The complete genome sequence of a new microorganism.</title>
        <authorList>
            <person name="Zi Z."/>
        </authorList>
    </citation>
    <scope>NUCLEOTIDE SEQUENCE [LARGE SCALE GENOMIC DNA]</scope>
    <source>
        <strain evidence="1 2">WGZ8</strain>
    </source>
</reference>
<evidence type="ECO:0000313" key="1">
    <source>
        <dbReference type="EMBL" id="MBZ6078201.1"/>
    </source>
</evidence>
<dbReference type="RefSeq" id="WP_224314955.1">
    <property type="nucleotide sequence ID" value="NZ_JAIRBM010000016.1"/>
</dbReference>
<dbReference type="EMBL" id="JAIRBM010000016">
    <property type="protein sequence ID" value="MBZ6078201.1"/>
    <property type="molecule type" value="Genomic_DNA"/>
</dbReference>
<gene>
    <name evidence="1" type="ORF">K9B37_18205</name>
</gene>
<organism evidence="1 2">
    <name type="scientific">Microvirga puerhi</name>
    <dbReference type="NCBI Taxonomy" id="2876078"/>
    <lineage>
        <taxon>Bacteria</taxon>
        <taxon>Pseudomonadati</taxon>
        <taxon>Pseudomonadota</taxon>
        <taxon>Alphaproteobacteria</taxon>
        <taxon>Hyphomicrobiales</taxon>
        <taxon>Methylobacteriaceae</taxon>
        <taxon>Microvirga</taxon>
    </lineage>
</organism>
<evidence type="ECO:0000313" key="2">
    <source>
        <dbReference type="Proteomes" id="UP000704176"/>
    </source>
</evidence>
<proteinExistence type="predicted"/>
<accession>A0ABS7VRM0</accession>